<keyword evidence="6" id="KW-0256">Endoplasmic reticulum</keyword>
<evidence type="ECO:0000256" key="10">
    <source>
        <dbReference type="SAM" id="Phobius"/>
    </source>
</evidence>
<dbReference type="GeneID" id="73468307"/>
<reference evidence="12 13" key="1">
    <citation type="journal article" date="2021" name="DNA Res.">
        <title>Genome analysis of Candida subhashii reveals its hybrid nature and dual mitochondrial genome conformations.</title>
        <authorList>
            <person name="Mixao V."/>
            <person name="Hegedusova E."/>
            <person name="Saus E."/>
            <person name="Pryszcz L.P."/>
            <person name="Cillingova A."/>
            <person name="Nosek J."/>
            <person name="Gabaldon T."/>
        </authorList>
    </citation>
    <scope>NUCLEOTIDE SEQUENCE [LARGE SCALE GENOMIC DNA]</scope>
    <source>
        <strain evidence="12 13">CBS 10753</strain>
    </source>
</reference>
<feature type="transmembrane region" description="Helical" evidence="10">
    <location>
        <begin position="123"/>
        <end position="142"/>
    </location>
</feature>
<keyword evidence="13" id="KW-1185">Reference proteome</keyword>
<accession>A0A8J5QN84</accession>
<organism evidence="12 13">
    <name type="scientific">[Candida] subhashii</name>
    <dbReference type="NCBI Taxonomy" id="561895"/>
    <lineage>
        <taxon>Eukaryota</taxon>
        <taxon>Fungi</taxon>
        <taxon>Dikarya</taxon>
        <taxon>Ascomycota</taxon>
        <taxon>Saccharomycotina</taxon>
        <taxon>Pichiomycetes</taxon>
        <taxon>Debaryomycetaceae</taxon>
        <taxon>Spathaspora</taxon>
    </lineage>
</organism>
<keyword evidence="9" id="KW-0325">Glycoprotein</keyword>
<dbReference type="OrthoDB" id="28748at2759"/>
<comment type="similarity">
    <text evidence="3">Belongs to the PIGS family.</text>
</comment>
<dbReference type="RefSeq" id="XP_049265210.1">
    <property type="nucleotide sequence ID" value="XM_049405166.1"/>
</dbReference>
<feature type="signal peptide" evidence="11">
    <location>
        <begin position="1"/>
        <end position="20"/>
    </location>
</feature>
<dbReference type="InterPro" id="IPR019540">
    <property type="entry name" value="PtdIno-glycan_biosynth_class_S"/>
</dbReference>
<dbReference type="EMBL" id="JAGSYN010000056">
    <property type="protein sequence ID" value="KAG7664978.1"/>
    <property type="molecule type" value="Genomic_DNA"/>
</dbReference>
<dbReference type="AlphaFoldDB" id="A0A8J5QN84"/>
<keyword evidence="11" id="KW-0732">Signal</keyword>
<evidence type="ECO:0000313" key="13">
    <source>
        <dbReference type="Proteomes" id="UP000694255"/>
    </source>
</evidence>
<dbReference type="GO" id="GO:0042765">
    <property type="term" value="C:GPI-anchor transamidase complex"/>
    <property type="evidence" value="ECO:0007669"/>
    <property type="project" value="InterPro"/>
</dbReference>
<comment type="caution">
    <text evidence="12">The sequence shown here is derived from an EMBL/GenBank/DDBJ whole genome shotgun (WGS) entry which is preliminary data.</text>
</comment>
<dbReference type="Proteomes" id="UP000694255">
    <property type="component" value="Unassembled WGS sequence"/>
</dbReference>
<evidence type="ECO:0000256" key="1">
    <source>
        <dbReference type="ARBA" id="ARBA00004477"/>
    </source>
</evidence>
<evidence type="ECO:0000256" key="7">
    <source>
        <dbReference type="ARBA" id="ARBA00022989"/>
    </source>
</evidence>
<evidence type="ECO:0000256" key="5">
    <source>
        <dbReference type="ARBA" id="ARBA00022692"/>
    </source>
</evidence>
<keyword evidence="4" id="KW-0337">GPI-anchor biosynthesis</keyword>
<dbReference type="Pfam" id="PF10510">
    <property type="entry name" value="PIG-S"/>
    <property type="match status" value="1"/>
</dbReference>
<dbReference type="GO" id="GO:0006506">
    <property type="term" value="P:GPI anchor biosynthetic process"/>
    <property type="evidence" value="ECO:0007669"/>
    <property type="project" value="UniProtKB-UniPathway"/>
</dbReference>
<dbReference type="UniPathway" id="UPA00196"/>
<keyword evidence="5 10" id="KW-0812">Transmembrane</keyword>
<comment type="subcellular location">
    <subcellularLocation>
        <location evidence="1">Endoplasmic reticulum membrane</location>
        <topology evidence="1">Multi-pass membrane protein</topology>
    </subcellularLocation>
</comment>
<dbReference type="PANTHER" id="PTHR21072:SF13">
    <property type="entry name" value="GPI TRANSAMIDASE COMPONENT PIG-S"/>
    <property type="match status" value="1"/>
</dbReference>
<proteinExistence type="inferred from homology"/>
<evidence type="ECO:0000313" key="12">
    <source>
        <dbReference type="EMBL" id="KAG7664978.1"/>
    </source>
</evidence>
<evidence type="ECO:0000256" key="6">
    <source>
        <dbReference type="ARBA" id="ARBA00022824"/>
    </source>
</evidence>
<feature type="chain" id="PRO_5035305029" evidence="11">
    <location>
        <begin position="21"/>
        <end position="161"/>
    </location>
</feature>
<sequence>MNIFISQLFHLLGVPSSASTGPTSTLIKVDSLTRIQILKNLKESKANLHSLIKLSESLNEITIPEETKTMIDLTLDKINQAIAQAKDIHKSMEFSAQALIYSNKAFFEEKMVQQAYFPNEHKLAVLLPLLGPVCSIMIFGSLKLVKDLKSLNTVLKKKKDE</sequence>
<evidence type="ECO:0000256" key="3">
    <source>
        <dbReference type="ARBA" id="ARBA00005316"/>
    </source>
</evidence>
<evidence type="ECO:0000256" key="2">
    <source>
        <dbReference type="ARBA" id="ARBA00004687"/>
    </source>
</evidence>
<evidence type="ECO:0000256" key="11">
    <source>
        <dbReference type="SAM" id="SignalP"/>
    </source>
</evidence>
<gene>
    <name evidence="12" type="ORF">J8A68_001506</name>
</gene>
<dbReference type="PANTHER" id="PTHR21072">
    <property type="entry name" value="GPI TRANSAMIDASE COMPONENT PIG-S"/>
    <property type="match status" value="1"/>
</dbReference>
<dbReference type="GO" id="GO:0016255">
    <property type="term" value="P:attachment of GPI anchor to protein"/>
    <property type="evidence" value="ECO:0007669"/>
    <property type="project" value="InterPro"/>
</dbReference>
<comment type="pathway">
    <text evidence="2">Glycolipid biosynthesis; glycosylphosphatidylinositol-anchor biosynthesis.</text>
</comment>
<name>A0A8J5QN84_9ASCO</name>
<evidence type="ECO:0000256" key="8">
    <source>
        <dbReference type="ARBA" id="ARBA00023136"/>
    </source>
</evidence>
<keyword evidence="7 10" id="KW-1133">Transmembrane helix</keyword>
<evidence type="ECO:0000256" key="4">
    <source>
        <dbReference type="ARBA" id="ARBA00022502"/>
    </source>
</evidence>
<protein>
    <submittedName>
        <fullName evidence="12">Uncharacterized protein</fullName>
    </submittedName>
</protein>
<evidence type="ECO:0000256" key="9">
    <source>
        <dbReference type="ARBA" id="ARBA00023180"/>
    </source>
</evidence>
<keyword evidence="8 10" id="KW-0472">Membrane</keyword>